<reference evidence="1 2" key="1">
    <citation type="journal article" date="2015" name="PLoS Pathog.">
        <title>Leptomonas seymouri: Adaptations to the Dixenous Life Cycle Analyzed by Genome Sequencing, Transcriptome Profiling and Co-infection with Leishmania donovani.</title>
        <authorList>
            <person name="Kraeva N."/>
            <person name="Butenko A."/>
            <person name="Hlavacova J."/>
            <person name="Kostygov A."/>
            <person name="Myskova J."/>
            <person name="Grybchuk D."/>
            <person name="Lestinova T."/>
            <person name="Votypka J."/>
            <person name="Volf P."/>
            <person name="Opperdoes F."/>
            <person name="Flegontov P."/>
            <person name="Lukes J."/>
            <person name="Yurchenko V."/>
        </authorList>
    </citation>
    <scope>NUCLEOTIDE SEQUENCE [LARGE SCALE GENOMIC DNA]</scope>
    <source>
        <strain evidence="1 2">ATCC 30220</strain>
    </source>
</reference>
<name>A0A0N1PAG5_LEPSE</name>
<dbReference type="AlphaFoldDB" id="A0A0N1PAG5"/>
<proteinExistence type="predicted"/>
<dbReference type="SUPFAM" id="SSF116846">
    <property type="entry name" value="MIT domain"/>
    <property type="match status" value="1"/>
</dbReference>
<dbReference type="PANTHER" id="PTHR37327">
    <property type="entry name" value="CHROMOSOME 1, WHOLE GENOME SHOTGUN SEQUENCE"/>
    <property type="match status" value="1"/>
</dbReference>
<keyword evidence="2" id="KW-1185">Reference proteome</keyword>
<accession>A0A0N1PAG5</accession>
<dbReference type="PANTHER" id="PTHR37327:SF1">
    <property type="entry name" value="MICROTUBULE INTERACTING AND TRANSPORT DOMAIN-CONTAINING PROTEIN"/>
    <property type="match status" value="1"/>
</dbReference>
<dbReference type="EMBL" id="LJSK01000318">
    <property type="protein sequence ID" value="KPI83848.1"/>
    <property type="molecule type" value="Genomic_DNA"/>
</dbReference>
<dbReference type="Proteomes" id="UP000038009">
    <property type="component" value="Unassembled WGS sequence"/>
</dbReference>
<evidence type="ECO:0000313" key="2">
    <source>
        <dbReference type="Proteomes" id="UP000038009"/>
    </source>
</evidence>
<gene>
    <name evidence="1" type="ORF">ABL78_7114</name>
</gene>
<evidence type="ECO:0000313" key="1">
    <source>
        <dbReference type="EMBL" id="KPI83848.1"/>
    </source>
</evidence>
<organism evidence="1 2">
    <name type="scientific">Leptomonas seymouri</name>
    <dbReference type="NCBI Taxonomy" id="5684"/>
    <lineage>
        <taxon>Eukaryota</taxon>
        <taxon>Discoba</taxon>
        <taxon>Euglenozoa</taxon>
        <taxon>Kinetoplastea</taxon>
        <taxon>Metakinetoplastina</taxon>
        <taxon>Trypanosomatida</taxon>
        <taxon>Trypanosomatidae</taxon>
        <taxon>Leishmaniinae</taxon>
        <taxon>Leptomonas</taxon>
    </lineage>
</organism>
<comment type="caution">
    <text evidence="1">The sequence shown here is derived from an EMBL/GenBank/DDBJ whole genome shotgun (WGS) entry which is preliminary data.</text>
</comment>
<dbReference type="OMA" id="QGQLFER"/>
<dbReference type="OrthoDB" id="2245455at2759"/>
<protein>
    <submittedName>
        <fullName evidence="1">Uncharacterized protein</fullName>
    </submittedName>
</protein>
<dbReference type="Gene3D" id="1.20.58.80">
    <property type="entry name" value="Phosphotransferase system, lactose/cellobiose-type IIA subunit"/>
    <property type="match status" value="1"/>
</dbReference>
<dbReference type="VEuPathDB" id="TriTrypDB:Lsey_0318_0080"/>
<sequence>MANAETSVEALREALTVLQQATALDFSGDLENAVEAYTAAVTHFDAVVEVLPPDLAETVRRNTEEVRRKIDMLRRSRWTREQSSLFPSFTIQFVPTTTPVEDYRVPHSAFSRVFWLMRLLKRSIQQGAFLTPSLYVSRDVWLQDGGRASLRFISAKTKYMSALCSAMEPLRSMTTLGDISKTERSLRRFVDEERELRSSLDNDIGLVKDVKPQKKSVWGALAKKAKSWTHQESSYDLCLTWAVNALEQGQLFERWYVYFAQAARGVSPVPSGIEVTLDLLQHIGVQLYTGLCVFLLHDMTVLVERYQVKCMKSVTRLLPAEPKLEGGNGS</sequence>
<dbReference type="InterPro" id="IPR036181">
    <property type="entry name" value="MIT_dom_sf"/>
</dbReference>